<accession>A0A841LBD2</accession>
<protein>
    <recommendedName>
        <fullName evidence="2">Ice-binding protein C-terminal domain-containing protein</fullName>
    </recommendedName>
</protein>
<evidence type="ECO:0000313" key="4">
    <source>
        <dbReference type="Proteomes" id="UP000538147"/>
    </source>
</evidence>
<reference evidence="3 4" key="1">
    <citation type="submission" date="2020-08" db="EMBL/GenBank/DDBJ databases">
        <title>Genomic Encyclopedia of Type Strains, Phase IV (KMG-IV): sequencing the most valuable type-strain genomes for metagenomic binning, comparative biology and taxonomic classification.</title>
        <authorList>
            <person name="Goeker M."/>
        </authorList>
    </citation>
    <scope>NUCLEOTIDE SEQUENCE [LARGE SCALE GENOMIC DNA]</scope>
    <source>
        <strain evidence="3 4">DSM 102189</strain>
    </source>
</reference>
<evidence type="ECO:0000256" key="1">
    <source>
        <dbReference type="SAM" id="SignalP"/>
    </source>
</evidence>
<dbReference type="InterPro" id="IPR013424">
    <property type="entry name" value="Ice-binding_C"/>
</dbReference>
<dbReference type="NCBIfam" id="NF035944">
    <property type="entry name" value="PEPxxWA-CTERM"/>
    <property type="match status" value="1"/>
</dbReference>
<dbReference type="RefSeq" id="WP_184195225.1">
    <property type="nucleotide sequence ID" value="NZ_BMOX01000077.1"/>
</dbReference>
<dbReference type="PROSITE" id="PS51257">
    <property type="entry name" value="PROKAR_LIPOPROTEIN"/>
    <property type="match status" value="1"/>
</dbReference>
<dbReference type="AlphaFoldDB" id="A0A841LBD2"/>
<feature type="chain" id="PRO_5033025299" description="Ice-binding protein C-terminal domain-containing protein" evidence="1">
    <location>
        <begin position="21"/>
        <end position="193"/>
    </location>
</feature>
<comment type="caution">
    <text evidence="3">The sequence shown here is derived from an EMBL/GenBank/DDBJ whole genome shotgun (WGS) entry which is preliminary data.</text>
</comment>
<gene>
    <name evidence="3" type="ORF">FHS79_000619</name>
</gene>
<feature type="signal peptide" evidence="1">
    <location>
        <begin position="1"/>
        <end position="20"/>
    </location>
</feature>
<dbReference type="EMBL" id="JACIIV010000004">
    <property type="protein sequence ID" value="MBB6226462.1"/>
    <property type="molecule type" value="Genomic_DNA"/>
</dbReference>
<sequence length="193" mass="20477">MKMMSFVAASALALACPLHATELVTNGSFETGNFGGWTEFGVSNQSFITDDLLGGGPTDGTRHAAFGPVAEEGGIRQILETVPGQTYRLSFDIANLGGGSNFFTAEWDGALFSFGFAQPGFDYLTSSGFVVATGNSSLLNFRFRHAESLWLLDNVSVKSTAVIPEPASWALLILGFGLIGIAKRRQTPHASSM</sequence>
<keyword evidence="4" id="KW-1185">Reference proteome</keyword>
<organism evidence="3 4">
    <name type="scientific">Polymorphobacter multimanifer</name>
    <dbReference type="NCBI Taxonomy" id="1070431"/>
    <lineage>
        <taxon>Bacteria</taxon>
        <taxon>Pseudomonadati</taxon>
        <taxon>Pseudomonadota</taxon>
        <taxon>Alphaproteobacteria</taxon>
        <taxon>Sphingomonadales</taxon>
        <taxon>Sphingosinicellaceae</taxon>
        <taxon>Polymorphobacter</taxon>
    </lineage>
</organism>
<dbReference type="Pfam" id="PF07589">
    <property type="entry name" value="PEP-CTERM"/>
    <property type="match status" value="1"/>
</dbReference>
<name>A0A841LBD2_9SPHN</name>
<evidence type="ECO:0000313" key="3">
    <source>
        <dbReference type="EMBL" id="MBB6226462.1"/>
    </source>
</evidence>
<feature type="domain" description="Ice-binding protein C-terminal" evidence="2">
    <location>
        <begin position="163"/>
        <end position="185"/>
    </location>
</feature>
<dbReference type="Proteomes" id="UP000538147">
    <property type="component" value="Unassembled WGS sequence"/>
</dbReference>
<proteinExistence type="predicted"/>
<dbReference type="Gene3D" id="2.60.120.260">
    <property type="entry name" value="Galactose-binding domain-like"/>
    <property type="match status" value="1"/>
</dbReference>
<evidence type="ECO:0000259" key="2">
    <source>
        <dbReference type="Pfam" id="PF07589"/>
    </source>
</evidence>
<keyword evidence="1" id="KW-0732">Signal</keyword>
<dbReference type="NCBIfam" id="TIGR02595">
    <property type="entry name" value="PEP_CTERM"/>
    <property type="match status" value="1"/>
</dbReference>